<evidence type="ECO:0000256" key="5">
    <source>
        <dbReference type="SAM" id="MobiDB-lite"/>
    </source>
</evidence>
<feature type="compositionally biased region" description="Basic and acidic residues" evidence="5">
    <location>
        <begin position="91"/>
        <end position="110"/>
    </location>
</feature>
<evidence type="ECO:0000256" key="4">
    <source>
        <dbReference type="ARBA" id="ARBA00023136"/>
    </source>
</evidence>
<feature type="domain" description="Lipopolysaccharide assembly protein A" evidence="7">
    <location>
        <begin position="24"/>
        <end position="81"/>
    </location>
</feature>
<dbReference type="InterPro" id="IPR010445">
    <property type="entry name" value="LapA_dom"/>
</dbReference>
<name>A0ABV9GMH1_9BACL</name>
<reference evidence="9" key="1">
    <citation type="journal article" date="2019" name="Int. J. Syst. Evol. Microbiol.">
        <title>The Global Catalogue of Microorganisms (GCM) 10K type strain sequencing project: providing services to taxonomists for standard genome sequencing and annotation.</title>
        <authorList>
            <consortium name="The Broad Institute Genomics Platform"/>
            <consortium name="The Broad Institute Genome Sequencing Center for Infectious Disease"/>
            <person name="Wu L."/>
            <person name="Ma J."/>
        </authorList>
    </citation>
    <scope>NUCLEOTIDE SEQUENCE [LARGE SCALE GENOMIC DNA]</scope>
    <source>
        <strain evidence="9">CGMCC 1.16306</strain>
    </source>
</reference>
<keyword evidence="3 6" id="KW-1133">Transmembrane helix</keyword>
<evidence type="ECO:0000313" key="8">
    <source>
        <dbReference type="EMBL" id="MFC4618123.1"/>
    </source>
</evidence>
<feature type="region of interest" description="Disordered" evidence="5">
    <location>
        <begin position="85"/>
        <end position="110"/>
    </location>
</feature>
<evidence type="ECO:0000313" key="9">
    <source>
        <dbReference type="Proteomes" id="UP001596022"/>
    </source>
</evidence>
<keyword evidence="9" id="KW-1185">Reference proteome</keyword>
<keyword evidence="4 6" id="KW-0472">Membrane</keyword>
<dbReference type="Proteomes" id="UP001596022">
    <property type="component" value="Unassembled WGS sequence"/>
</dbReference>
<dbReference type="PANTHER" id="PTHR41335">
    <property type="entry name" value="MEMBRANE PROTEIN-RELATED"/>
    <property type="match status" value="1"/>
</dbReference>
<dbReference type="EMBL" id="JBHSFW010000001">
    <property type="protein sequence ID" value="MFC4618123.1"/>
    <property type="molecule type" value="Genomic_DNA"/>
</dbReference>
<protein>
    <submittedName>
        <fullName evidence="8">Lipopolysaccharide assembly LapA domain-containing protein</fullName>
    </submittedName>
</protein>
<keyword evidence="1" id="KW-1003">Cell membrane</keyword>
<dbReference type="PANTHER" id="PTHR41335:SF1">
    <property type="entry name" value="MEMBRANE PROTEIN"/>
    <property type="match status" value="1"/>
</dbReference>
<comment type="caution">
    <text evidence="8">The sequence shown here is derived from an EMBL/GenBank/DDBJ whole genome shotgun (WGS) entry which is preliminary data.</text>
</comment>
<evidence type="ECO:0000256" key="6">
    <source>
        <dbReference type="SAM" id="Phobius"/>
    </source>
</evidence>
<accession>A0ABV9GMH1</accession>
<evidence type="ECO:0000256" key="3">
    <source>
        <dbReference type="ARBA" id="ARBA00022989"/>
    </source>
</evidence>
<sequence length="110" mass="12256">MKSQWALIVAIFFALVIAVFSVANVNAVTISYVFGEARWPLILVILGSFFIGGLVASTIGIIKVYQLKRVIRQLETELNSSQAFGLNEEPTSEHVKRENKEDKSNSRLNT</sequence>
<organism evidence="8 9">
    <name type="scientific">Camelliibacillus cellulosilyticus</name>
    <dbReference type="NCBI Taxonomy" id="2174486"/>
    <lineage>
        <taxon>Bacteria</taxon>
        <taxon>Bacillati</taxon>
        <taxon>Bacillota</taxon>
        <taxon>Bacilli</taxon>
        <taxon>Bacillales</taxon>
        <taxon>Sporolactobacillaceae</taxon>
        <taxon>Camelliibacillus</taxon>
    </lineage>
</organism>
<gene>
    <name evidence="8" type="ORF">ACFO4N_05195</name>
</gene>
<evidence type="ECO:0000256" key="1">
    <source>
        <dbReference type="ARBA" id="ARBA00022475"/>
    </source>
</evidence>
<dbReference type="Pfam" id="PF06305">
    <property type="entry name" value="LapA_dom"/>
    <property type="match status" value="1"/>
</dbReference>
<dbReference type="RefSeq" id="WP_376845128.1">
    <property type="nucleotide sequence ID" value="NZ_JBHSFW010000001.1"/>
</dbReference>
<feature type="transmembrane region" description="Helical" evidence="6">
    <location>
        <begin position="37"/>
        <end position="62"/>
    </location>
</feature>
<keyword evidence="2 6" id="KW-0812">Transmembrane</keyword>
<proteinExistence type="predicted"/>
<evidence type="ECO:0000259" key="7">
    <source>
        <dbReference type="Pfam" id="PF06305"/>
    </source>
</evidence>
<evidence type="ECO:0000256" key="2">
    <source>
        <dbReference type="ARBA" id="ARBA00022692"/>
    </source>
</evidence>